<keyword evidence="4 9" id="KW-0547">Nucleotide-binding</keyword>
<dbReference type="Proteomes" id="UP000823937">
    <property type="component" value="Unassembled WGS sequence"/>
</dbReference>
<feature type="domain" description="Proline dehydrogenase" evidence="10">
    <location>
        <begin position="58"/>
        <end position="285"/>
    </location>
</feature>
<dbReference type="EC" id="1.5.5.2" evidence="2"/>
<name>A0A9D1PLM3_9BACI</name>
<dbReference type="EMBL" id="DXHX01000047">
    <property type="protein sequence ID" value="HIV74106.1"/>
    <property type="molecule type" value="Genomic_DNA"/>
</dbReference>
<dbReference type="Gene3D" id="3.20.20.220">
    <property type="match status" value="1"/>
</dbReference>
<evidence type="ECO:0000313" key="12">
    <source>
        <dbReference type="Proteomes" id="UP000823937"/>
    </source>
</evidence>
<dbReference type="SUPFAM" id="SSF51730">
    <property type="entry name" value="FAD-linked oxidoreductase"/>
    <property type="match status" value="1"/>
</dbReference>
<accession>A0A9D1PLM3</accession>
<reference evidence="11" key="1">
    <citation type="journal article" date="2021" name="PeerJ">
        <title>Extensive microbial diversity within the chicken gut microbiome revealed by metagenomics and culture.</title>
        <authorList>
            <person name="Gilroy R."/>
            <person name="Ravi A."/>
            <person name="Getino M."/>
            <person name="Pursley I."/>
            <person name="Horton D.L."/>
            <person name="Alikhan N.F."/>
            <person name="Baker D."/>
            <person name="Gharbi K."/>
            <person name="Hall N."/>
            <person name="Watson M."/>
            <person name="Adriaenssens E.M."/>
            <person name="Foster-Nyarko E."/>
            <person name="Jarju S."/>
            <person name="Secka A."/>
            <person name="Antonio M."/>
            <person name="Oren A."/>
            <person name="Chaudhuri R.R."/>
            <person name="La Ragione R."/>
            <person name="Hildebrand F."/>
            <person name="Pallen M.J."/>
        </authorList>
    </citation>
    <scope>NUCLEOTIDE SEQUENCE</scope>
    <source>
        <strain evidence="11">CHK169-2315</strain>
    </source>
</reference>
<comment type="catalytic activity">
    <reaction evidence="8">
        <text>L-proline + a quinone = (S)-1-pyrroline-5-carboxylate + a quinol + H(+)</text>
        <dbReference type="Rhea" id="RHEA:23784"/>
        <dbReference type="ChEBI" id="CHEBI:15378"/>
        <dbReference type="ChEBI" id="CHEBI:17388"/>
        <dbReference type="ChEBI" id="CHEBI:24646"/>
        <dbReference type="ChEBI" id="CHEBI:60039"/>
        <dbReference type="ChEBI" id="CHEBI:132124"/>
        <dbReference type="EC" id="1.5.5.2"/>
    </reaction>
</comment>
<dbReference type="GO" id="GO:0004657">
    <property type="term" value="F:proline dehydrogenase activity"/>
    <property type="evidence" value="ECO:0007669"/>
    <property type="project" value="UniProtKB-EC"/>
</dbReference>
<evidence type="ECO:0000256" key="1">
    <source>
        <dbReference type="ARBA" id="ARBA00004739"/>
    </source>
</evidence>
<keyword evidence="7" id="KW-0642">Proline metabolism</keyword>
<evidence type="ECO:0000256" key="7">
    <source>
        <dbReference type="ARBA" id="ARBA00023062"/>
    </source>
</evidence>
<dbReference type="PIRSF" id="PIRSF000196">
    <property type="entry name" value="Pro_dehydrog"/>
    <property type="match status" value="1"/>
</dbReference>
<protein>
    <recommendedName>
        <fullName evidence="2">proline dehydrogenase</fullName>
        <ecNumber evidence="2">1.5.5.2</ecNumber>
    </recommendedName>
</protein>
<keyword evidence="6" id="KW-0560">Oxidoreductase</keyword>
<sequence>MNVTKEEKQFAEALKSVSRNLHIKEYIQQSSELYPLFQRAAKRFVTGEAKKDGIAIGQKLTDLGYRISLEFIGENTMSREMCVQAKNEFLALIRECGKQGLRTRISFDLSHIGLVIDPEFALQNLLEMAKEANEYGLSLMISAEESNKVERVLSVYKKAVSQYENIGVTIQAQLYRSLEDLKELLNYPGTIRIVKGAFQEPADICIPRSNTLNERYLELVALCVRANHAVSIATHDETIYKRIIEQDYFTKPYVEAEMLYGVRPDLCNELKSEKRPVRVYLTYGNEWYLYFTHRVAEYPPNIYIAVRDMIEGAENTFEYY</sequence>
<evidence type="ECO:0000256" key="8">
    <source>
        <dbReference type="ARBA" id="ARBA00048779"/>
    </source>
</evidence>
<dbReference type="InterPro" id="IPR029041">
    <property type="entry name" value="FAD-linked_oxidoreductase-like"/>
</dbReference>
<dbReference type="InterPro" id="IPR015659">
    <property type="entry name" value="Proline_oxidase"/>
</dbReference>
<dbReference type="AlphaFoldDB" id="A0A9D1PLM3"/>
<evidence type="ECO:0000256" key="9">
    <source>
        <dbReference type="PIRSR" id="PIRSR000196-2"/>
    </source>
</evidence>
<proteinExistence type="predicted"/>
<feature type="binding site" evidence="9">
    <location>
        <begin position="234"/>
        <end position="235"/>
    </location>
    <ligand>
        <name>FAD</name>
        <dbReference type="ChEBI" id="CHEBI:57692"/>
    </ligand>
</feature>
<dbReference type="InterPro" id="IPR008219">
    <property type="entry name" value="PRODH_bac_arc"/>
</dbReference>
<evidence type="ECO:0000256" key="3">
    <source>
        <dbReference type="ARBA" id="ARBA00022630"/>
    </source>
</evidence>
<dbReference type="GO" id="GO:0010133">
    <property type="term" value="P:L-proline catabolic process to L-glutamate"/>
    <property type="evidence" value="ECO:0007669"/>
    <property type="project" value="InterPro"/>
</dbReference>
<evidence type="ECO:0000256" key="5">
    <source>
        <dbReference type="ARBA" id="ARBA00022827"/>
    </source>
</evidence>
<dbReference type="GO" id="GO:0000166">
    <property type="term" value="F:nucleotide binding"/>
    <property type="evidence" value="ECO:0007669"/>
    <property type="project" value="UniProtKB-KW"/>
</dbReference>
<evidence type="ECO:0000259" key="10">
    <source>
        <dbReference type="Pfam" id="PF01619"/>
    </source>
</evidence>
<dbReference type="Pfam" id="PF01619">
    <property type="entry name" value="Pro_dh"/>
    <property type="match status" value="1"/>
</dbReference>
<comment type="caution">
    <text evidence="11">The sequence shown here is derived from an EMBL/GenBank/DDBJ whole genome shotgun (WGS) entry which is preliminary data.</text>
</comment>
<feature type="binding site" evidence="9">
    <location>
        <begin position="195"/>
        <end position="197"/>
    </location>
    <ligand>
        <name>FAD</name>
        <dbReference type="ChEBI" id="CHEBI:57692"/>
    </ligand>
</feature>
<dbReference type="InterPro" id="IPR002872">
    <property type="entry name" value="Proline_DH_dom"/>
</dbReference>
<comment type="cofactor">
    <cofactor evidence="9">
        <name>FAD</name>
        <dbReference type="ChEBI" id="CHEBI:57692"/>
    </cofactor>
    <text evidence="9">Binds 1 FAD per subunit.</text>
</comment>
<feature type="binding site" evidence="9">
    <location>
        <position position="171"/>
    </location>
    <ligand>
        <name>FAD</name>
        <dbReference type="ChEBI" id="CHEBI:57692"/>
    </ligand>
</feature>
<evidence type="ECO:0000256" key="4">
    <source>
        <dbReference type="ARBA" id="ARBA00022741"/>
    </source>
</evidence>
<evidence type="ECO:0000256" key="2">
    <source>
        <dbReference type="ARBA" id="ARBA00012695"/>
    </source>
</evidence>
<organism evidence="11 12">
    <name type="scientific">Candidatus Pseudogracilibacillus intestinigallinarum</name>
    <dbReference type="NCBI Taxonomy" id="2838742"/>
    <lineage>
        <taxon>Bacteria</taxon>
        <taxon>Bacillati</taxon>
        <taxon>Bacillota</taxon>
        <taxon>Bacilli</taxon>
        <taxon>Bacillales</taxon>
        <taxon>Bacillaceae</taxon>
        <taxon>Pseudogracilibacillus</taxon>
    </lineage>
</organism>
<reference evidence="11" key="2">
    <citation type="submission" date="2021-04" db="EMBL/GenBank/DDBJ databases">
        <authorList>
            <person name="Gilroy R."/>
        </authorList>
    </citation>
    <scope>NUCLEOTIDE SEQUENCE</scope>
    <source>
        <strain evidence="11">CHK169-2315</strain>
    </source>
</reference>
<evidence type="ECO:0000256" key="6">
    <source>
        <dbReference type="ARBA" id="ARBA00023002"/>
    </source>
</evidence>
<evidence type="ECO:0000313" key="11">
    <source>
        <dbReference type="EMBL" id="HIV74106.1"/>
    </source>
</evidence>
<dbReference type="PANTHER" id="PTHR13914">
    <property type="entry name" value="PROLINE OXIDASE"/>
    <property type="match status" value="1"/>
</dbReference>
<keyword evidence="3" id="KW-0285">Flavoprotein</keyword>
<gene>
    <name evidence="11" type="ORF">H9895_03380</name>
</gene>
<comment type="pathway">
    <text evidence="1">Amino-acid degradation; L-proline degradation into L-glutamate; L-glutamate from L-proline: step 1/2.</text>
</comment>
<keyword evidence="5 9" id="KW-0274">FAD</keyword>
<dbReference type="PANTHER" id="PTHR13914:SF0">
    <property type="entry name" value="PROLINE DEHYDROGENASE 1, MITOCHONDRIAL"/>
    <property type="match status" value="1"/>
</dbReference>